<dbReference type="EMBL" id="JAZHPZ010000012">
    <property type="protein sequence ID" value="MEF2968160.1"/>
    <property type="molecule type" value="Genomic_DNA"/>
</dbReference>
<dbReference type="Pfam" id="PF01884">
    <property type="entry name" value="PcrB"/>
    <property type="match status" value="1"/>
</dbReference>
<feature type="binding site" evidence="9">
    <location>
        <position position="15"/>
    </location>
    <ligand>
        <name>Mg(2+)</name>
        <dbReference type="ChEBI" id="CHEBI:18420"/>
    </ligand>
</feature>
<dbReference type="PANTHER" id="PTHR40029">
    <property type="match status" value="1"/>
</dbReference>
<feature type="binding site" evidence="9">
    <location>
        <begin position="160"/>
        <end position="165"/>
    </location>
    <ligand>
        <name>sn-glycerol 1-phosphate</name>
        <dbReference type="ChEBI" id="CHEBI:57685"/>
    </ligand>
</feature>
<keyword evidence="7 9" id="KW-1208">Phospholipid metabolism</keyword>
<dbReference type="GO" id="GO:0016740">
    <property type="term" value="F:transferase activity"/>
    <property type="evidence" value="ECO:0007669"/>
    <property type="project" value="UniProtKB-KW"/>
</dbReference>
<dbReference type="NCBIfam" id="TIGR01768">
    <property type="entry name" value="GGGP-family"/>
    <property type="match status" value="1"/>
</dbReference>
<accession>A0ABU7VXE3</accession>
<keyword evidence="5 9" id="KW-0443">Lipid metabolism</keyword>
<sequence length="243" mass="26369">MKQIITSWRHVFKLDPDRFLEDSALEAVCLSGTDAIMVGGSDGVTYDNTIDLLMRIRRFEVPCVLEVSDLKAVVPGFDLYMIPIVLNAGHPDWFIGQHVRAIEQYGYIIPWEQLIPEGYIVLNQEATVARITEADTALDSALAGSYAQFADKLLGLPIVYVEYSGKIGDMELVSEVWRKLNNSRLFYGGGIADAESARRAAAVCDTVVVGNAIYSDLQGALETVRAVKAGPSGAVDPLAGGSI</sequence>
<dbReference type="NCBIfam" id="NF003197">
    <property type="entry name" value="PRK04169.1-1"/>
    <property type="match status" value="1"/>
</dbReference>
<comment type="function">
    <text evidence="9">Prenyltransferase that catalyzes in vivo the transfer of the heptaprenyl moiety of heptaprenyl pyrophosphate (HepPP; 35 carbon atoms) to the C3 hydroxyl of sn-glycerol-1-phosphate (G1P), producing heptaprenylglyceryl phosphate (HepGP). This reaction is an ether-bond-formation step in the biosynthesis of archaea-type G1P-based membrane lipids found in Bacillales.</text>
</comment>
<dbReference type="InterPro" id="IPR008205">
    <property type="entry name" value="GGGP_HepGP_synthase"/>
</dbReference>
<comment type="catalytic activity">
    <reaction evidence="8 9">
        <text>sn-glycerol 1-phosphate + all-trans-heptaprenyl diphosphate = 3-heptaprenyl-sn-glycero-1-phosphate + diphosphate</text>
        <dbReference type="Rhea" id="RHEA:33495"/>
        <dbReference type="ChEBI" id="CHEBI:33019"/>
        <dbReference type="ChEBI" id="CHEBI:57685"/>
        <dbReference type="ChEBI" id="CHEBI:58206"/>
        <dbReference type="ChEBI" id="CHEBI:64781"/>
        <dbReference type="EC" id="2.5.1.n9"/>
    </reaction>
</comment>
<evidence type="ECO:0000256" key="3">
    <source>
        <dbReference type="ARBA" id="ARBA00022723"/>
    </source>
</evidence>
<feature type="binding site" evidence="9">
    <location>
        <position position="13"/>
    </location>
    <ligand>
        <name>sn-glycerol 1-phosphate</name>
        <dbReference type="ChEBI" id="CHEBI:57685"/>
    </ligand>
</feature>
<keyword evidence="1 9" id="KW-0444">Lipid biosynthesis</keyword>
<feature type="binding site" evidence="9">
    <location>
        <position position="190"/>
    </location>
    <ligand>
        <name>sn-glycerol 1-phosphate</name>
        <dbReference type="ChEBI" id="CHEBI:57685"/>
    </ligand>
</feature>
<keyword evidence="3 9" id="KW-0479">Metal-binding</keyword>
<protein>
    <recommendedName>
        <fullName evidence="9">Heptaprenylglyceryl phosphate synthase</fullName>
        <shortName evidence="9">HepGP synthase</shortName>
        <ecNumber evidence="9">2.5.1.n9</ecNumber>
    </recommendedName>
    <alternativeName>
        <fullName evidence="9">Glycerol-1-phosphate heptaprenyltransferase</fullName>
    </alternativeName>
</protein>
<dbReference type="HAMAP" id="MF_00112">
    <property type="entry name" value="GGGP_HepGP_synthase"/>
    <property type="match status" value="1"/>
</dbReference>
<keyword evidence="6 9" id="KW-0594">Phospholipid biosynthesis</keyword>
<evidence type="ECO:0000256" key="1">
    <source>
        <dbReference type="ARBA" id="ARBA00022516"/>
    </source>
</evidence>
<evidence type="ECO:0000256" key="7">
    <source>
        <dbReference type="ARBA" id="ARBA00023264"/>
    </source>
</evidence>
<reference evidence="10 11" key="1">
    <citation type="submission" date="2024-02" db="EMBL/GenBank/DDBJ databases">
        <title>A nitrogen-fixing paenibacillus bacterium.</title>
        <authorList>
            <person name="Zhang W.L."/>
            <person name="Chen S.F."/>
        </authorList>
    </citation>
    <scope>NUCLEOTIDE SEQUENCE [LARGE SCALE GENOMIC DNA]</scope>
    <source>
        <strain evidence="10 11">M1</strain>
    </source>
</reference>
<feature type="binding site" evidence="9">
    <location>
        <position position="41"/>
    </location>
    <ligand>
        <name>Mg(2+)</name>
        <dbReference type="ChEBI" id="CHEBI:18420"/>
    </ligand>
</feature>
<keyword evidence="4 9" id="KW-0460">Magnesium</keyword>
<keyword evidence="11" id="KW-1185">Reference proteome</keyword>
<comment type="similarity">
    <text evidence="9">Belongs to the GGGP/HepGP synthase family. Group I subfamily.</text>
</comment>
<dbReference type="Proteomes" id="UP001306950">
    <property type="component" value="Unassembled WGS sequence"/>
</dbReference>
<dbReference type="NCBIfam" id="NF003199">
    <property type="entry name" value="PRK04169.1-3"/>
    <property type="match status" value="1"/>
</dbReference>
<comment type="pathway">
    <text evidence="9">Membrane lipid metabolism; glycerophospholipid metabolism.</text>
</comment>
<evidence type="ECO:0000256" key="9">
    <source>
        <dbReference type="HAMAP-Rule" id="MF_00112"/>
    </source>
</evidence>
<dbReference type="EC" id="2.5.1.n9" evidence="9"/>
<dbReference type="PANTHER" id="PTHR40029:SF2">
    <property type="entry name" value="HEPTAPRENYLGLYCERYL PHOSPHATE SYNTHASE"/>
    <property type="match status" value="1"/>
</dbReference>
<dbReference type="InterPro" id="IPR039074">
    <property type="entry name" value="GGGP/HepGP_synthase_I"/>
</dbReference>
<comment type="caution">
    <text evidence="10">The sequence shown here is derived from an EMBL/GenBank/DDBJ whole genome shotgun (WGS) entry which is preliminary data.</text>
</comment>
<evidence type="ECO:0000256" key="6">
    <source>
        <dbReference type="ARBA" id="ARBA00023209"/>
    </source>
</evidence>
<evidence type="ECO:0000256" key="4">
    <source>
        <dbReference type="ARBA" id="ARBA00022842"/>
    </source>
</evidence>
<evidence type="ECO:0000313" key="11">
    <source>
        <dbReference type="Proteomes" id="UP001306950"/>
    </source>
</evidence>
<evidence type="ECO:0000256" key="5">
    <source>
        <dbReference type="ARBA" id="ARBA00023098"/>
    </source>
</evidence>
<dbReference type="Gene3D" id="3.20.20.390">
    <property type="entry name" value="FMN-linked oxidoreductases"/>
    <property type="match status" value="1"/>
</dbReference>
<dbReference type="RefSeq" id="WP_331848371.1">
    <property type="nucleotide sequence ID" value="NZ_JAZHPZ010000012.1"/>
</dbReference>
<evidence type="ECO:0000256" key="8">
    <source>
        <dbReference type="ARBA" id="ARBA00048318"/>
    </source>
</evidence>
<organism evidence="10 11">
    <name type="scientific">Paenibacillus haidiansis</name>
    <dbReference type="NCBI Taxonomy" id="1574488"/>
    <lineage>
        <taxon>Bacteria</taxon>
        <taxon>Bacillati</taxon>
        <taxon>Bacillota</taxon>
        <taxon>Bacilli</taxon>
        <taxon>Bacillales</taxon>
        <taxon>Paenibacillaceae</taxon>
        <taxon>Paenibacillus</taxon>
    </lineage>
</organism>
<keyword evidence="2 9" id="KW-0808">Transferase</keyword>
<comment type="caution">
    <text evidence="9">Lacks conserved residue(s) required for the propagation of feature annotation.</text>
</comment>
<comment type="subunit">
    <text evidence="9">Homodimer.</text>
</comment>
<dbReference type="SUPFAM" id="SSF51395">
    <property type="entry name" value="FMN-linked oxidoreductases"/>
    <property type="match status" value="1"/>
</dbReference>
<dbReference type="CDD" id="cd02812">
    <property type="entry name" value="PcrB_like"/>
    <property type="match status" value="1"/>
</dbReference>
<evidence type="ECO:0000256" key="2">
    <source>
        <dbReference type="ARBA" id="ARBA00022679"/>
    </source>
</evidence>
<proteinExistence type="inferred from homology"/>
<gene>
    <name evidence="9" type="primary">pcrB</name>
    <name evidence="10" type="ORF">V3851_20215</name>
</gene>
<feature type="binding site" evidence="9">
    <location>
        <begin position="210"/>
        <end position="211"/>
    </location>
    <ligand>
        <name>sn-glycerol 1-phosphate</name>
        <dbReference type="ChEBI" id="CHEBI:57685"/>
    </ligand>
</feature>
<evidence type="ECO:0000313" key="10">
    <source>
        <dbReference type="EMBL" id="MEF2968160.1"/>
    </source>
</evidence>
<dbReference type="InterPro" id="IPR038597">
    <property type="entry name" value="GGGP/HepGP_synthase_sf"/>
</dbReference>
<comment type="cofactor">
    <cofactor evidence="9">
        <name>Mg(2+)</name>
        <dbReference type="ChEBI" id="CHEBI:18420"/>
    </cofactor>
</comment>
<name>A0ABU7VXE3_9BACL</name>